<organism evidence="1 2">
    <name type="scientific">Xenorhabdus bovienii str. oregonense</name>
    <dbReference type="NCBI Taxonomy" id="1398202"/>
    <lineage>
        <taxon>Bacteria</taxon>
        <taxon>Pseudomonadati</taxon>
        <taxon>Pseudomonadota</taxon>
        <taxon>Gammaproteobacteria</taxon>
        <taxon>Enterobacterales</taxon>
        <taxon>Morganellaceae</taxon>
        <taxon>Xenorhabdus</taxon>
    </lineage>
</organism>
<sequence length="57" mass="6458">MTKELGCTLEFVKLVQDKRDNNRSQSIPAGNGLSRKRKKLTENLYSCRVSGFLSLLI</sequence>
<dbReference type="EMBL" id="CBSX010000036">
    <property type="protein sequence ID" value="CDH04540.1"/>
    <property type="molecule type" value="Genomic_DNA"/>
</dbReference>
<protein>
    <submittedName>
        <fullName evidence="1">Uncharacterized protein</fullName>
    </submittedName>
</protein>
<proteinExistence type="predicted"/>
<dbReference type="HOGENOM" id="CLU_2995680_0_0_6"/>
<comment type="caution">
    <text evidence="1">The sequence shown here is derived from an EMBL/GenBank/DDBJ whole genome shotgun (WGS) entry which is preliminary data.</text>
</comment>
<reference evidence="1" key="1">
    <citation type="submission" date="2013-07" db="EMBL/GenBank/DDBJ databases">
        <title>Sub-species coevolution in mutualistic symbiosis.</title>
        <authorList>
            <person name="Murfin K."/>
            <person name="Klassen J."/>
            <person name="Lee M."/>
            <person name="Forst S."/>
            <person name="Stock P."/>
            <person name="Goodrich-Blair H."/>
        </authorList>
    </citation>
    <scope>NUCLEOTIDE SEQUENCE [LARGE SCALE GENOMIC DNA]</scope>
    <source>
        <strain evidence="1">Oregonense</strain>
    </source>
</reference>
<name>A0A077P0K4_XENBV</name>
<evidence type="ECO:0000313" key="1">
    <source>
        <dbReference type="EMBL" id="CDH04540.1"/>
    </source>
</evidence>
<accession>A0A077P0K4</accession>
<evidence type="ECO:0000313" key="2">
    <source>
        <dbReference type="Proteomes" id="UP000028483"/>
    </source>
</evidence>
<dbReference type="AlphaFoldDB" id="A0A077P0K4"/>
<gene>
    <name evidence="1" type="ORF">XBO1_1300114</name>
</gene>
<dbReference type="Proteomes" id="UP000028483">
    <property type="component" value="Unassembled WGS sequence"/>
</dbReference>